<feature type="transmembrane region" description="Helical" evidence="1">
    <location>
        <begin position="31"/>
        <end position="52"/>
    </location>
</feature>
<evidence type="ECO:0000256" key="1">
    <source>
        <dbReference type="SAM" id="Phobius"/>
    </source>
</evidence>
<sequence>FLGTKWMMFLASGIYALFVSTNYWERYYTLVPSAVAIGVVIVPLWASLGNYIT</sequence>
<dbReference type="Proteomes" id="UP001529510">
    <property type="component" value="Unassembled WGS sequence"/>
</dbReference>
<gene>
    <name evidence="2" type="ORF">M9458_000971</name>
</gene>
<comment type="caution">
    <text evidence="2">The sequence shown here is derived from an EMBL/GenBank/DDBJ whole genome shotgun (WGS) entry which is preliminary data.</text>
</comment>
<protein>
    <submittedName>
        <fullName evidence="2">Uncharacterized protein</fullName>
    </submittedName>
</protein>
<organism evidence="2 3">
    <name type="scientific">Cirrhinus mrigala</name>
    <name type="common">Mrigala</name>
    <dbReference type="NCBI Taxonomy" id="683832"/>
    <lineage>
        <taxon>Eukaryota</taxon>
        <taxon>Metazoa</taxon>
        <taxon>Chordata</taxon>
        <taxon>Craniata</taxon>
        <taxon>Vertebrata</taxon>
        <taxon>Euteleostomi</taxon>
        <taxon>Actinopterygii</taxon>
        <taxon>Neopterygii</taxon>
        <taxon>Teleostei</taxon>
        <taxon>Ostariophysi</taxon>
        <taxon>Cypriniformes</taxon>
        <taxon>Cyprinidae</taxon>
        <taxon>Labeoninae</taxon>
        <taxon>Labeonini</taxon>
        <taxon>Cirrhinus</taxon>
    </lineage>
</organism>
<keyword evidence="3" id="KW-1185">Reference proteome</keyword>
<reference evidence="2 3" key="1">
    <citation type="submission" date="2024-05" db="EMBL/GenBank/DDBJ databases">
        <title>Genome sequencing and assembly of Indian major carp, Cirrhinus mrigala (Hamilton, 1822).</title>
        <authorList>
            <person name="Mohindra V."/>
            <person name="Chowdhury L.M."/>
            <person name="Lal K."/>
            <person name="Jena J.K."/>
        </authorList>
    </citation>
    <scope>NUCLEOTIDE SEQUENCE [LARGE SCALE GENOMIC DNA]</scope>
    <source>
        <strain evidence="2">CM1030</strain>
        <tissue evidence="2">Blood</tissue>
    </source>
</reference>
<dbReference type="AlphaFoldDB" id="A0ABD0RYU8"/>
<keyword evidence="1" id="KW-0812">Transmembrane</keyword>
<dbReference type="InterPro" id="IPR043268">
    <property type="entry name" value="UNC93B1"/>
</dbReference>
<proteinExistence type="predicted"/>
<evidence type="ECO:0000313" key="2">
    <source>
        <dbReference type="EMBL" id="KAL0202953.1"/>
    </source>
</evidence>
<keyword evidence="1" id="KW-0472">Membrane</keyword>
<keyword evidence="1" id="KW-1133">Transmembrane helix</keyword>
<name>A0ABD0RYU8_CIRMR</name>
<dbReference type="PANTHER" id="PTHR46744">
    <property type="entry name" value="PROTEIN UNC-93 HOMOLOG B1"/>
    <property type="match status" value="1"/>
</dbReference>
<evidence type="ECO:0000313" key="3">
    <source>
        <dbReference type="Proteomes" id="UP001529510"/>
    </source>
</evidence>
<accession>A0ABD0RYU8</accession>
<feature type="non-terminal residue" evidence="2">
    <location>
        <position position="1"/>
    </location>
</feature>
<feature type="non-terminal residue" evidence="2">
    <location>
        <position position="53"/>
    </location>
</feature>
<dbReference type="PANTHER" id="PTHR46744:SF1">
    <property type="entry name" value="PROTEIN UNC-93 HOMOLOG B1"/>
    <property type="match status" value="1"/>
</dbReference>
<dbReference type="EMBL" id="JAMKFB020000001">
    <property type="protein sequence ID" value="KAL0202953.1"/>
    <property type="molecule type" value="Genomic_DNA"/>
</dbReference>